<accession>A0A3D2SHS3</accession>
<sequence>MINTGIKTNCLELSNILSDILCNLEKAKTVINDICDSPNDSQNETRFHIVLDYVARGIDVTSNGLNVSEDMLNSIKMI</sequence>
<organism evidence="1 2">
    <name type="scientific">Bacteroides graminisolvens</name>
    <dbReference type="NCBI Taxonomy" id="477666"/>
    <lineage>
        <taxon>Bacteria</taxon>
        <taxon>Pseudomonadati</taxon>
        <taxon>Bacteroidota</taxon>
        <taxon>Bacteroidia</taxon>
        <taxon>Bacteroidales</taxon>
        <taxon>Bacteroidaceae</taxon>
        <taxon>Bacteroides</taxon>
    </lineage>
</organism>
<reference evidence="1 2" key="1">
    <citation type="journal article" date="2018" name="Nat. Biotechnol.">
        <title>A standardized bacterial taxonomy based on genome phylogeny substantially revises the tree of life.</title>
        <authorList>
            <person name="Parks D.H."/>
            <person name="Chuvochina M."/>
            <person name="Waite D.W."/>
            <person name="Rinke C."/>
            <person name="Skarshewski A."/>
            <person name="Chaumeil P.A."/>
            <person name="Hugenholtz P."/>
        </authorList>
    </citation>
    <scope>NUCLEOTIDE SEQUENCE [LARGE SCALE GENOMIC DNA]</scope>
    <source>
        <strain evidence="1">UBA9667</strain>
    </source>
</reference>
<protein>
    <submittedName>
        <fullName evidence="1">Uncharacterized protein</fullName>
    </submittedName>
</protein>
<proteinExistence type="predicted"/>
<dbReference type="AlphaFoldDB" id="A0A3D2SHS3"/>
<dbReference type="EMBL" id="DPVG01000363">
    <property type="protein sequence ID" value="HCK25060.1"/>
    <property type="molecule type" value="Genomic_DNA"/>
</dbReference>
<evidence type="ECO:0000313" key="2">
    <source>
        <dbReference type="Proteomes" id="UP000263098"/>
    </source>
</evidence>
<dbReference type="Proteomes" id="UP000263098">
    <property type="component" value="Unassembled WGS sequence"/>
</dbReference>
<gene>
    <name evidence="1" type="ORF">DHW31_09850</name>
</gene>
<name>A0A3D2SHS3_9BACE</name>
<comment type="caution">
    <text evidence="1">The sequence shown here is derived from an EMBL/GenBank/DDBJ whole genome shotgun (WGS) entry which is preliminary data.</text>
</comment>
<evidence type="ECO:0000313" key="1">
    <source>
        <dbReference type="EMBL" id="HCK25060.1"/>
    </source>
</evidence>